<gene>
    <name evidence="2" type="primary">treY</name>
    <name evidence="2" type="ORF">KYK27_10525</name>
</gene>
<comment type="caution">
    <text evidence="2">The sequence shown here is derived from an EMBL/GenBank/DDBJ whole genome shotgun (WGS) entry which is preliminary data.</text>
</comment>
<dbReference type="Proteomes" id="UP000774935">
    <property type="component" value="Unassembled WGS sequence"/>
</dbReference>
<sequence length="899" mass="103864">MTYIPLATYRLQLSPYLKLKEVKELIPYLHDLGISTIYAAPFFTAAPGSEHGYDVVNPHQINPEIGTLEELEEIAEELRKRNMGWLQDIVPNHMAYHPTNVWLMDVLEKGQKSHFYSFFDINFTHPEFEGKVMVPFLGEPLEKVLERGQLKLTFDETGFHIAYFDNVYPASINSYPHLLKKLADESGDQTIKENLQHLEQTIASDKLDIARWQQAKQALHSAINESAALNKLLETINADQKQLEELLELQFFKLCFWQESQQKMNYRRFFTVNDLICLSIEKPEVFEKYHQFIKQLCHQGLVQGLRVDHVDGLFDPDKYLVQLREMAGDDKYLVVEKILEGEEVIPDYWPIQGNSGYDFLAWASNVMTDPAGKEKLTEVYQRIVPTATTDYEKLVFDKKLFILEKRMQGELQNLLRLLQHLQIVPEEAEETWYHALAVWLASFPVYRVYGNSFPLPDVAHEVIEKAYATAVKKAPERQEQLDSIRKIYQPDLSESEDVLRDKLYFVMRSQQFTGPLTAKGVEDTTFYNYNRLLSLNDVGNSPEIFNLPPARFHEHMQGRQQHFPHSINGTATHDTKRGEDARMRISVISELPEEWEQNVQQWMDFAVDVAPGMVPRRNDLYFIFQALLGVVPMDETIDDTLIERVQEYITKALRETKARTNWTNPNEEYEEATKELASKLLRSKRFLDMFLPFFRKLSHYGWLYSLNQLLLKLTCPGVPDIYQGCEFWDLSLVDPDNRRKVDYSLRQGALDKLQAAATGEQAKLHQQLLQEPGNGQVKLYLLFRTLATRNNFRDVFEQGEYLPLEATGNYKIHILAFARKYKDQWAIVAVPLLLTKLTNENGLPLGEKVWADTALVLPDGAPQQWQDELGNRQLTGNSNLSLADLTATFPVVLLTGTNL</sequence>
<dbReference type="Gene3D" id="3.20.20.80">
    <property type="entry name" value="Glycosidases"/>
    <property type="match status" value="3"/>
</dbReference>
<name>A0ABS6XBU3_9BACT</name>
<protein>
    <submittedName>
        <fullName evidence="2">Malto-oligosyltrehalose synthase</fullName>
    </submittedName>
</protein>
<dbReference type="Gene3D" id="3.30.750.90">
    <property type="match status" value="1"/>
</dbReference>
<keyword evidence="3" id="KW-1185">Reference proteome</keyword>
<dbReference type="InterPro" id="IPR017853">
    <property type="entry name" value="GH"/>
</dbReference>
<dbReference type="Gene3D" id="3.30.1590.10">
    <property type="entry name" value="Maltooligosyl trehalose synthase, domain 2"/>
    <property type="match status" value="1"/>
</dbReference>
<organism evidence="2 3">
    <name type="scientific">Pontibacter populi</name>
    <dbReference type="NCBI Taxonomy" id="890055"/>
    <lineage>
        <taxon>Bacteria</taxon>
        <taxon>Pseudomonadati</taxon>
        <taxon>Bacteroidota</taxon>
        <taxon>Cytophagia</taxon>
        <taxon>Cytophagales</taxon>
        <taxon>Hymenobacteraceae</taxon>
        <taxon>Pontibacter</taxon>
    </lineage>
</organism>
<dbReference type="RefSeq" id="WP_199109964.1">
    <property type="nucleotide sequence ID" value="NZ_JAHWXQ010000002.1"/>
</dbReference>
<dbReference type="SMART" id="SM00642">
    <property type="entry name" value="Aamy"/>
    <property type="match status" value="1"/>
</dbReference>
<dbReference type="PANTHER" id="PTHR10357:SF216">
    <property type="entry name" value="MALTOOLIGOSYL TREHALOSE SYNTHASE-RELATED"/>
    <property type="match status" value="1"/>
</dbReference>
<dbReference type="InterPro" id="IPR012767">
    <property type="entry name" value="Trehalose_TreY"/>
</dbReference>
<evidence type="ECO:0000313" key="2">
    <source>
        <dbReference type="EMBL" id="MBW3365482.1"/>
    </source>
</evidence>
<dbReference type="PANTHER" id="PTHR10357">
    <property type="entry name" value="ALPHA-AMYLASE FAMILY MEMBER"/>
    <property type="match status" value="1"/>
</dbReference>
<dbReference type="SUPFAM" id="SSF51445">
    <property type="entry name" value="(Trans)glycosidases"/>
    <property type="match status" value="1"/>
</dbReference>
<dbReference type="EMBL" id="JAHWXQ010000002">
    <property type="protein sequence ID" value="MBW3365482.1"/>
    <property type="molecule type" value="Genomic_DNA"/>
</dbReference>
<dbReference type="CDD" id="cd11336">
    <property type="entry name" value="AmyAc_MTSase"/>
    <property type="match status" value="1"/>
</dbReference>
<evidence type="ECO:0000259" key="1">
    <source>
        <dbReference type="SMART" id="SM00642"/>
    </source>
</evidence>
<dbReference type="NCBIfam" id="TIGR02401">
    <property type="entry name" value="trehalose_TreY"/>
    <property type="match status" value="1"/>
</dbReference>
<dbReference type="InterPro" id="IPR006047">
    <property type="entry name" value="GH13_cat_dom"/>
</dbReference>
<feature type="domain" description="Glycosyl hydrolase family 13 catalytic" evidence="1">
    <location>
        <begin position="12"/>
        <end position="485"/>
    </location>
</feature>
<reference evidence="2 3" key="1">
    <citation type="submission" date="2021-07" db="EMBL/GenBank/DDBJ databases">
        <authorList>
            <person name="Kim M.K."/>
        </authorList>
    </citation>
    <scope>NUCLEOTIDE SEQUENCE [LARGE SCALE GENOMIC DNA]</scope>
    <source>
        <strain evidence="2 3">HLY7-15</strain>
    </source>
</reference>
<accession>A0ABS6XBU3</accession>
<dbReference type="Pfam" id="PF00128">
    <property type="entry name" value="Alpha-amylase"/>
    <property type="match status" value="1"/>
</dbReference>
<proteinExistence type="predicted"/>
<evidence type="ECO:0000313" key="3">
    <source>
        <dbReference type="Proteomes" id="UP000774935"/>
    </source>
</evidence>